<protein>
    <submittedName>
        <fullName evidence="3">Ctype lysozyme/alpha-lactalbumin superfamily protein</fullName>
    </submittedName>
</protein>
<reference evidence="3" key="1">
    <citation type="journal article" date="2022" name="bioRxiv">
        <title>Genomics of Preaxostyla Flagellates Illuminates Evolutionary Transitions and the Path Towards Mitochondrial Loss.</title>
        <authorList>
            <person name="Novak L.V.F."/>
            <person name="Treitli S.C."/>
            <person name="Pyrih J."/>
            <person name="Halakuc P."/>
            <person name="Pipaliya S.V."/>
            <person name="Vacek V."/>
            <person name="Brzon O."/>
            <person name="Soukal P."/>
            <person name="Eme L."/>
            <person name="Dacks J.B."/>
            <person name="Karnkowska A."/>
            <person name="Elias M."/>
            <person name="Hampl V."/>
        </authorList>
    </citation>
    <scope>NUCLEOTIDE SEQUENCE</scope>
    <source>
        <strain evidence="3">RCP-MX</strain>
    </source>
</reference>
<feature type="domain" description="Transglycosylase SLT" evidence="2">
    <location>
        <begin position="59"/>
        <end position="127"/>
    </location>
</feature>
<evidence type="ECO:0000313" key="4">
    <source>
        <dbReference type="Proteomes" id="UP001141327"/>
    </source>
</evidence>
<name>A0ABQ8UH89_9EUKA</name>
<sequence>MNTLLLSLLAFVALAAAEELTVPHNETNGGCSTCGGSAYVDIASACSRYSGWSQSCCQCIAKHESSGNSHACNKNTNGSTDVGLWQVNSMNWASCNGGNPPCDVSSNLQCAIKVFQWGHNTWKLWSTCGGCGCCGSK</sequence>
<dbReference type="InterPro" id="IPR043992">
    <property type="entry name" value="SLT_3"/>
</dbReference>
<evidence type="ECO:0000256" key="1">
    <source>
        <dbReference type="SAM" id="SignalP"/>
    </source>
</evidence>
<gene>
    <name evidence="3" type="ORF">PAPYR_6599</name>
</gene>
<dbReference type="PROSITE" id="PS51348">
    <property type="entry name" value="GLYCOSYL_HYDROL_F22_2"/>
    <property type="match status" value="1"/>
</dbReference>
<evidence type="ECO:0000259" key="2">
    <source>
        <dbReference type="Pfam" id="PF18896"/>
    </source>
</evidence>
<dbReference type="InterPro" id="IPR001916">
    <property type="entry name" value="Glyco_hydro_22"/>
</dbReference>
<keyword evidence="1" id="KW-0732">Signal</keyword>
<feature type="signal peptide" evidence="1">
    <location>
        <begin position="1"/>
        <end position="17"/>
    </location>
</feature>
<dbReference type="Pfam" id="PF18896">
    <property type="entry name" value="SLT_3"/>
    <property type="match status" value="1"/>
</dbReference>
<keyword evidence="4" id="KW-1185">Reference proteome</keyword>
<evidence type="ECO:0000313" key="3">
    <source>
        <dbReference type="EMBL" id="KAJ4457791.1"/>
    </source>
</evidence>
<organism evidence="3 4">
    <name type="scientific">Paratrimastix pyriformis</name>
    <dbReference type="NCBI Taxonomy" id="342808"/>
    <lineage>
        <taxon>Eukaryota</taxon>
        <taxon>Metamonada</taxon>
        <taxon>Preaxostyla</taxon>
        <taxon>Paratrimastigidae</taxon>
        <taxon>Paratrimastix</taxon>
    </lineage>
</organism>
<dbReference type="Gene3D" id="1.10.530.10">
    <property type="match status" value="1"/>
</dbReference>
<comment type="caution">
    <text evidence="3">The sequence shown here is derived from an EMBL/GenBank/DDBJ whole genome shotgun (WGS) entry which is preliminary data.</text>
</comment>
<accession>A0ABQ8UH89</accession>
<dbReference type="EMBL" id="JAPMOS010000039">
    <property type="protein sequence ID" value="KAJ4457791.1"/>
    <property type="molecule type" value="Genomic_DNA"/>
</dbReference>
<feature type="chain" id="PRO_5045560589" evidence="1">
    <location>
        <begin position="18"/>
        <end position="137"/>
    </location>
</feature>
<dbReference type="Proteomes" id="UP001141327">
    <property type="component" value="Unassembled WGS sequence"/>
</dbReference>
<proteinExistence type="predicted"/>
<dbReference type="InterPro" id="IPR023346">
    <property type="entry name" value="Lysozyme-like_dom_sf"/>
</dbReference>
<dbReference type="SUPFAM" id="SSF53955">
    <property type="entry name" value="Lysozyme-like"/>
    <property type="match status" value="1"/>
</dbReference>